<dbReference type="EMBL" id="UINC01205497">
    <property type="protein sequence ID" value="SVE26699.1"/>
    <property type="molecule type" value="Genomic_DNA"/>
</dbReference>
<dbReference type="AlphaFoldDB" id="A0A383C3S0"/>
<reference evidence="1" key="1">
    <citation type="submission" date="2018-05" db="EMBL/GenBank/DDBJ databases">
        <authorList>
            <person name="Lanie J.A."/>
            <person name="Ng W.-L."/>
            <person name="Kazmierczak K.M."/>
            <person name="Andrzejewski T.M."/>
            <person name="Davidsen T.M."/>
            <person name="Wayne K.J."/>
            <person name="Tettelin H."/>
            <person name="Glass J.I."/>
            <person name="Rusch D."/>
            <person name="Podicherti R."/>
            <person name="Tsui H.-C.T."/>
            <person name="Winkler M.E."/>
        </authorList>
    </citation>
    <scope>NUCLEOTIDE SEQUENCE</scope>
</reference>
<feature type="non-terminal residue" evidence="1">
    <location>
        <position position="33"/>
    </location>
</feature>
<sequence>MAYDIWSDLGVRLSPQSLFRKCYLTSTTLCVLE</sequence>
<evidence type="ECO:0000313" key="1">
    <source>
        <dbReference type="EMBL" id="SVE26699.1"/>
    </source>
</evidence>
<protein>
    <submittedName>
        <fullName evidence="1">Uncharacterized protein</fullName>
    </submittedName>
</protein>
<proteinExistence type="predicted"/>
<name>A0A383C3S0_9ZZZZ</name>
<accession>A0A383C3S0</accession>
<organism evidence="1">
    <name type="scientific">marine metagenome</name>
    <dbReference type="NCBI Taxonomy" id="408172"/>
    <lineage>
        <taxon>unclassified sequences</taxon>
        <taxon>metagenomes</taxon>
        <taxon>ecological metagenomes</taxon>
    </lineage>
</organism>
<gene>
    <name evidence="1" type="ORF">METZ01_LOCUS479553</name>
</gene>